<keyword evidence="3" id="KW-1185">Reference proteome</keyword>
<organism evidence="2 3">
    <name type="scientific">Thalassotalea castellviae</name>
    <dbReference type="NCBI Taxonomy" id="3075612"/>
    <lineage>
        <taxon>Bacteria</taxon>
        <taxon>Pseudomonadati</taxon>
        <taxon>Pseudomonadota</taxon>
        <taxon>Gammaproteobacteria</taxon>
        <taxon>Alteromonadales</taxon>
        <taxon>Colwelliaceae</taxon>
        <taxon>Thalassotalea</taxon>
    </lineage>
</organism>
<sequence>MSSRIIKEIKKLDDNSSVILDSLILNTYEVVPDSNAKHITIKNCTIREGLKIYGVSRGATLTIEDCTFESYNGIKIEKSSFRAVYIKNSVLVDTPYDEVRLNILSRIISQTVEVLDSYIHNLFISNINISIEVKNSVIESKLDYFPIERADDERSWAYFENVTFKSSQVRLAGAELDKITFKNININNDSKNKCYLLEIKQDYVLDLIFENANFSETYIDIENVTVRSITASSSNLGKCFNFFIGNIKEEQDRKVNVITIKNSHIDKSYFHGRIIHNSIDFSQTHFNTPPEFYNSELPHGSIFPNSEYFSLCGSDSSIAAFRALRLQMEEQRNRELEGEFFYLEQKSILKKENESGNRNWFRYFYGLISDFGNNAIKPLVILFATMMFFTLLYALIMSPEISVNLPIDYELLSKSMHFSTKQMTLPFWSVRNLTPLLDKEVQTHPIMYLAIAQSIVSLICIALSALAIRWRFKRG</sequence>
<dbReference type="RefSeq" id="WP_311582490.1">
    <property type="nucleotide sequence ID" value="NZ_JAVRIF010000006.1"/>
</dbReference>
<evidence type="ECO:0000256" key="1">
    <source>
        <dbReference type="SAM" id="Phobius"/>
    </source>
</evidence>
<evidence type="ECO:0008006" key="4">
    <source>
        <dbReference type="Google" id="ProtNLM"/>
    </source>
</evidence>
<dbReference type="EMBL" id="JAVRIF010000006">
    <property type="protein sequence ID" value="MDT0604425.1"/>
    <property type="molecule type" value="Genomic_DNA"/>
</dbReference>
<dbReference type="InterPro" id="IPR012334">
    <property type="entry name" value="Pectin_lyas_fold"/>
</dbReference>
<dbReference type="Proteomes" id="UP001266357">
    <property type="component" value="Unassembled WGS sequence"/>
</dbReference>
<keyword evidence="1" id="KW-1133">Transmembrane helix</keyword>
<dbReference type="Gene3D" id="2.160.20.10">
    <property type="entry name" value="Single-stranded right-handed beta-helix, Pectin lyase-like"/>
    <property type="match status" value="1"/>
</dbReference>
<protein>
    <recommendedName>
        <fullName evidence="4">Right-handed parallel beta-helix repeat-containing protein</fullName>
    </recommendedName>
</protein>
<keyword evidence="1" id="KW-0812">Transmembrane</keyword>
<comment type="caution">
    <text evidence="2">The sequence shown here is derived from an EMBL/GenBank/DDBJ whole genome shotgun (WGS) entry which is preliminary data.</text>
</comment>
<accession>A0ABU3A3B6</accession>
<feature type="transmembrane region" description="Helical" evidence="1">
    <location>
        <begin position="379"/>
        <end position="396"/>
    </location>
</feature>
<evidence type="ECO:0000313" key="2">
    <source>
        <dbReference type="EMBL" id="MDT0604425.1"/>
    </source>
</evidence>
<dbReference type="InterPro" id="IPR011050">
    <property type="entry name" value="Pectin_lyase_fold/virulence"/>
</dbReference>
<dbReference type="SUPFAM" id="SSF51126">
    <property type="entry name" value="Pectin lyase-like"/>
    <property type="match status" value="1"/>
</dbReference>
<evidence type="ECO:0000313" key="3">
    <source>
        <dbReference type="Proteomes" id="UP001266357"/>
    </source>
</evidence>
<keyword evidence="1" id="KW-0472">Membrane</keyword>
<proteinExistence type="predicted"/>
<reference evidence="2 3" key="1">
    <citation type="submission" date="2023-09" db="EMBL/GenBank/DDBJ databases">
        <authorList>
            <person name="Rey-Velasco X."/>
        </authorList>
    </citation>
    <scope>NUCLEOTIDE SEQUENCE [LARGE SCALE GENOMIC DNA]</scope>
    <source>
        <strain evidence="2 3">W431</strain>
    </source>
</reference>
<feature type="transmembrane region" description="Helical" evidence="1">
    <location>
        <begin position="446"/>
        <end position="468"/>
    </location>
</feature>
<name>A0ABU3A3B6_9GAMM</name>
<gene>
    <name evidence="2" type="ORF">RM573_12525</name>
</gene>